<dbReference type="Gene3D" id="3.30.70.1290">
    <property type="entry name" value="Transposase IS200-like"/>
    <property type="match status" value="1"/>
</dbReference>
<dbReference type="PANTHER" id="PTHR34322">
    <property type="entry name" value="TRANSPOSASE, Y1_TNP DOMAIN-CONTAINING"/>
    <property type="match status" value="1"/>
</dbReference>
<feature type="domain" description="Transposase IS200-like" evidence="1">
    <location>
        <begin position="9"/>
        <end position="130"/>
    </location>
</feature>
<gene>
    <name evidence="2" type="ORF">COV55_01075</name>
</gene>
<proteinExistence type="predicted"/>
<dbReference type="Pfam" id="PF01797">
    <property type="entry name" value="Y1_Tnp"/>
    <property type="match status" value="1"/>
</dbReference>
<comment type="caution">
    <text evidence="2">The sequence shown here is derived from an EMBL/GenBank/DDBJ whole genome shotgun (WGS) entry which is preliminary data.</text>
</comment>
<dbReference type="InterPro" id="IPR036515">
    <property type="entry name" value="Transposase_17_sf"/>
</dbReference>
<name>A0A2H0NDM3_9BACT</name>
<dbReference type="Proteomes" id="UP000230564">
    <property type="component" value="Unassembled WGS sequence"/>
</dbReference>
<dbReference type="SMART" id="SM01321">
    <property type="entry name" value="Y1_Tnp"/>
    <property type="match status" value="1"/>
</dbReference>
<organism evidence="2 3">
    <name type="scientific">Candidatus Komeilibacteria bacterium CG11_big_fil_rev_8_21_14_0_20_36_20</name>
    <dbReference type="NCBI Taxonomy" id="1974477"/>
    <lineage>
        <taxon>Bacteria</taxon>
        <taxon>Candidatus Komeiliibacteriota</taxon>
    </lineage>
</organism>
<dbReference type="GO" id="GO:0006313">
    <property type="term" value="P:DNA transposition"/>
    <property type="evidence" value="ECO:0007669"/>
    <property type="project" value="InterPro"/>
</dbReference>
<dbReference type="GO" id="GO:0003677">
    <property type="term" value="F:DNA binding"/>
    <property type="evidence" value="ECO:0007669"/>
    <property type="project" value="InterPro"/>
</dbReference>
<dbReference type="AlphaFoldDB" id="A0A2H0NDM3"/>
<dbReference type="SUPFAM" id="SSF143422">
    <property type="entry name" value="Transposase IS200-like"/>
    <property type="match status" value="1"/>
</dbReference>
<reference evidence="2 3" key="1">
    <citation type="submission" date="2017-09" db="EMBL/GenBank/DDBJ databases">
        <title>Depth-based differentiation of microbial function through sediment-hosted aquifers and enrichment of novel symbionts in the deep terrestrial subsurface.</title>
        <authorList>
            <person name="Probst A.J."/>
            <person name="Ladd B."/>
            <person name="Jarett J.K."/>
            <person name="Geller-Mcgrath D.E."/>
            <person name="Sieber C.M."/>
            <person name="Emerson J.B."/>
            <person name="Anantharaman K."/>
            <person name="Thomas B.C."/>
            <person name="Malmstrom R."/>
            <person name="Stieglmeier M."/>
            <person name="Klingl A."/>
            <person name="Woyke T."/>
            <person name="Ryan C.M."/>
            <person name="Banfield J.F."/>
        </authorList>
    </citation>
    <scope>NUCLEOTIDE SEQUENCE [LARGE SCALE GENOMIC DNA]</scope>
    <source>
        <strain evidence="2">CG11_big_fil_rev_8_21_14_0_20_36_20</strain>
    </source>
</reference>
<sequence length="189" mass="22778">MPNKPRNFFPNTIHHIYNRAVEKRTIFYTEQDYTYFLEKALFYKEKTHVKILAYCVMPNHWHFLLQEPDLTSKVESSAISRFISLLSNSYSKYFNIHKEHSGRIFAGSFKSKLVEDDNYLETVISYINLNPLKHKLTKNINDWLYSSHYDYIHRAKFKLVNQDYLVDFQEYTKNLDVYIRRLVEIDLEG</sequence>
<evidence type="ECO:0000313" key="2">
    <source>
        <dbReference type="EMBL" id="PIR07001.1"/>
    </source>
</evidence>
<dbReference type="EMBL" id="PCWQ01000007">
    <property type="protein sequence ID" value="PIR07001.1"/>
    <property type="molecule type" value="Genomic_DNA"/>
</dbReference>
<protein>
    <recommendedName>
        <fullName evidence="1">Transposase IS200-like domain-containing protein</fullName>
    </recommendedName>
</protein>
<dbReference type="InterPro" id="IPR002686">
    <property type="entry name" value="Transposase_17"/>
</dbReference>
<evidence type="ECO:0000313" key="3">
    <source>
        <dbReference type="Proteomes" id="UP000230564"/>
    </source>
</evidence>
<evidence type="ECO:0000259" key="1">
    <source>
        <dbReference type="SMART" id="SM01321"/>
    </source>
</evidence>
<dbReference type="PANTHER" id="PTHR34322:SF2">
    <property type="entry name" value="TRANSPOSASE IS200-LIKE DOMAIN-CONTAINING PROTEIN"/>
    <property type="match status" value="1"/>
</dbReference>
<dbReference type="GO" id="GO:0004803">
    <property type="term" value="F:transposase activity"/>
    <property type="evidence" value="ECO:0007669"/>
    <property type="project" value="InterPro"/>
</dbReference>
<accession>A0A2H0NDM3</accession>